<keyword evidence="1" id="KW-0472">Membrane</keyword>
<protein>
    <submittedName>
        <fullName evidence="2">Uncharacterized protein</fullName>
    </submittedName>
</protein>
<sequence>MDVVLKSFLGFFGRGIGTVELQRGHPPVSSISESSFAEGEKWKQERRRSAILDRQGLPQELQTASVDLEKLELRDYHSFVIVARGAFLPDVASLPDPVVDGEITSVMILQEAYERKLLKNQHALIARINTRGIILQETVNCLFSVGWIQFEIISLDKDFFFSGYIRRLIFFLSGNMELVGVVGLVFIFSAGSLTSTLRSSLFRIIFNGFGSLTLPLEYLDKHILFSIAKAIGHPISMDRRTEHATLGHFVWKWRVNGLRRRKFL</sequence>
<dbReference type="Proteomes" id="UP001141806">
    <property type="component" value="Unassembled WGS sequence"/>
</dbReference>
<evidence type="ECO:0000313" key="3">
    <source>
        <dbReference type="Proteomes" id="UP001141806"/>
    </source>
</evidence>
<gene>
    <name evidence="2" type="ORF">NE237_028610</name>
</gene>
<dbReference type="EMBL" id="JAMYWD010000012">
    <property type="protein sequence ID" value="KAJ4951778.1"/>
    <property type="molecule type" value="Genomic_DNA"/>
</dbReference>
<accession>A0A9Q0GQ80</accession>
<dbReference type="AlphaFoldDB" id="A0A9Q0GQ80"/>
<name>A0A9Q0GQ80_9MAGN</name>
<feature type="transmembrane region" description="Helical" evidence="1">
    <location>
        <begin position="168"/>
        <end position="188"/>
    </location>
</feature>
<evidence type="ECO:0000256" key="1">
    <source>
        <dbReference type="SAM" id="Phobius"/>
    </source>
</evidence>
<organism evidence="2 3">
    <name type="scientific">Protea cynaroides</name>
    <dbReference type="NCBI Taxonomy" id="273540"/>
    <lineage>
        <taxon>Eukaryota</taxon>
        <taxon>Viridiplantae</taxon>
        <taxon>Streptophyta</taxon>
        <taxon>Embryophyta</taxon>
        <taxon>Tracheophyta</taxon>
        <taxon>Spermatophyta</taxon>
        <taxon>Magnoliopsida</taxon>
        <taxon>Proteales</taxon>
        <taxon>Proteaceae</taxon>
        <taxon>Protea</taxon>
    </lineage>
</organism>
<keyword evidence="1" id="KW-0812">Transmembrane</keyword>
<keyword evidence="3" id="KW-1185">Reference proteome</keyword>
<proteinExistence type="predicted"/>
<keyword evidence="1" id="KW-1133">Transmembrane helix</keyword>
<reference evidence="2" key="1">
    <citation type="journal article" date="2023" name="Plant J.">
        <title>The genome of the king protea, Protea cynaroides.</title>
        <authorList>
            <person name="Chang J."/>
            <person name="Duong T.A."/>
            <person name="Schoeman C."/>
            <person name="Ma X."/>
            <person name="Roodt D."/>
            <person name="Barker N."/>
            <person name="Li Z."/>
            <person name="Van de Peer Y."/>
            <person name="Mizrachi E."/>
        </authorList>
    </citation>
    <scope>NUCLEOTIDE SEQUENCE</scope>
    <source>
        <tissue evidence="2">Young leaves</tissue>
    </source>
</reference>
<comment type="caution">
    <text evidence="2">The sequence shown here is derived from an EMBL/GenBank/DDBJ whole genome shotgun (WGS) entry which is preliminary data.</text>
</comment>
<evidence type="ECO:0000313" key="2">
    <source>
        <dbReference type="EMBL" id="KAJ4951778.1"/>
    </source>
</evidence>